<dbReference type="EMBL" id="JACDTQ010002427">
    <property type="protein sequence ID" value="KAF5918730.1"/>
    <property type="molecule type" value="Genomic_DNA"/>
</dbReference>
<organism evidence="2 3">
    <name type="scientific">Diceros bicornis minor</name>
    <name type="common">South-central black rhinoceros</name>
    <dbReference type="NCBI Taxonomy" id="77932"/>
    <lineage>
        <taxon>Eukaryota</taxon>
        <taxon>Metazoa</taxon>
        <taxon>Chordata</taxon>
        <taxon>Craniata</taxon>
        <taxon>Vertebrata</taxon>
        <taxon>Euteleostomi</taxon>
        <taxon>Mammalia</taxon>
        <taxon>Eutheria</taxon>
        <taxon>Laurasiatheria</taxon>
        <taxon>Perissodactyla</taxon>
        <taxon>Rhinocerotidae</taxon>
        <taxon>Diceros</taxon>
    </lineage>
</organism>
<proteinExistence type="predicted"/>
<feature type="coiled-coil region" evidence="1">
    <location>
        <begin position="97"/>
        <end position="160"/>
    </location>
</feature>
<name>A0A7J7ESF2_DICBM</name>
<dbReference type="Proteomes" id="UP000551758">
    <property type="component" value="Unassembled WGS sequence"/>
</dbReference>
<keyword evidence="1" id="KW-0175">Coiled coil</keyword>
<accession>A0A7J7ESF2</accession>
<protein>
    <submittedName>
        <fullName evidence="2">Uncharacterized protein</fullName>
    </submittedName>
</protein>
<evidence type="ECO:0000256" key="1">
    <source>
        <dbReference type="SAM" id="Coils"/>
    </source>
</evidence>
<gene>
    <name evidence="2" type="ORF">HPG69_005766</name>
</gene>
<evidence type="ECO:0000313" key="3">
    <source>
        <dbReference type="Proteomes" id="UP000551758"/>
    </source>
</evidence>
<comment type="caution">
    <text evidence="2">The sequence shown here is derived from an EMBL/GenBank/DDBJ whole genome shotgun (WGS) entry which is preliminary data.</text>
</comment>
<dbReference type="AlphaFoldDB" id="A0A7J7ESF2"/>
<evidence type="ECO:0000313" key="2">
    <source>
        <dbReference type="EMBL" id="KAF5918730.1"/>
    </source>
</evidence>
<reference evidence="2 3" key="1">
    <citation type="journal article" date="2020" name="Mol. Biol. Evol.">
        <title>Interspecific Gene Flow and the Evolution of Specialization in Black and White Rhinoceros.</title>
        <authorList>
            <person name="Moodley Y."/>
            <person name="Westbury M.V."/>
            <person name="Russo I.M."/>
            <person name="Gopalakrishnan S."/>
            <person name="Rakotoarivelo A."/>
            <person name="Olsen R.A."/>
            <person name="Prost S."/>
            <person name="Tunstall T."/>
            <person name="Ryder O.A."/>
            <person name="Dalen L."/>
            <person name="Bruford M.W."/>
        </authorList>
    </citation>
    <scope>NUCLEOTIDE SEQUENCE [LARGE SCALE GENOMIC DNA]</scope>
    <source>
        <strain evidence="2">SBR-YM</strain>
        <tissue evidence="2">Skin</tissue>
    </source>
</reference>
<keyword evidence="3" id="KW-1185">Reference proteome</keyword>
<sequence>MQDIVSKKSLRSQDRKKQWEHCNRFVSTGKSTEGGDLLHVPGAPNRTPERGLWLSLLPSLHHCKEQGVSDLPRRDNEKAISRLCVLSVGHQGHEIFCMEEEEKLQGALKKLRKEQQEAVELEADIREERSILHSLEQKELQKLEEDKVNVLENLVSAKDQLFQQSQKARLRSGASDVGLINRHSRSETWTWKDLKMVSKKLKRIF</sequence>